<organism evidence="2 3">
    <name type="scientific">Mycolicibacter senuensis</name>
    <dbReference type="NCBI Taxonomy" id="386913"/>
    <lineage>
        <taxon>Bacteria</taxon>
        <taxon>Bacillati</taxon>
        <taxon>Actinomycetota</taxon>
        <taxon>Actinomycetes</taxon>
        <taxon>Mycobacteriales</taxon>
        <taxon>Mycobacteriaceae</taxon>
        <taxon>Mycolicibacter</taxon>
    </lineage>
</organism>
<evidence type="ECO:0000313" key="3">
    <source>
        <dbReference type="Proteomes" id="UP000465263"/>
    </source>
</evidence>
<evidence type="ECO:0000259" key="1">
    <source>
        <dbReference type="Pfam" id="PF12680"/>
    </source>
</evidence>
<gene>
    <name evidence="2" type="ORF">MSEN_13130</name>
</gene>
<sequence>MSRRPEPGVGKPPDLKQIVTEMWQALSRRDWDAVKAFLAQDCIYVDMPVGPAAAARGPHDIIKRLKVGLEPLAGYVNHPGLLVAEGSDVVFEHSETWTWATGETALLRFVTVHKVVDGEITLWKDYWDMAGLTAHAPPTWLADLADADMSWVFDATGLI</sequence>
<reference evidence="2 3" key="1">
    <citation type="journal article" date="2019" name="Emerg. Microbes Infect.">
        <title>Comprehensive subspecies identification of 175 nontuberculous mycobacteria species based on 7547 genomic profiles.</title>
        <authorList>
            <person name="Matsumoto Y."/>
            <person name="Kinjo T."/>
            <person name="Motooka D."/>
            <person name="Nabeya D."/>
            <person name="Jung N."/>
            <person name="Uechi K."/>
            <person name="Horii T."/>
            <person name="Iida T."/>
            <person name="Fujita J."/>
            <person name="Nakamura S."/>
        </authorList>
    </citation>
    <scope>NUCLEOTIDE SEQUENCE [LARGE SCALE GENOMIC DNA]</scope>
    <source>
        <strain evidence="2 3">JCM 16017</strain>
    </source>
</reference>
<comment type="caution">
    <text evidence="2">The sequence shown here is derived from an EMBL/GenBank/DDBJ whole genome shotgun (WGS) entry which is preliminary data.</text>
</comment>
<feature type="domain" description="SnoaL-like" evidence="1">
    <location>
        <begin position="19"/>
        <end position="122"/>
    </location>
</feature>
<dbReference type="InterPro" id="IPR037401">
    <property type="entry name" value="SnoaL-like"/>
</dbReference>
<accession>A0A7I9XHZ0</accession>
<dbReference type="Pfam" id="PF12680">
    <property type="entry name" value="SnoaL_2"/>
    <property type="match status" value="1"/>
</dbReference>
<name>A0A7I9XHZ0_9MYCO</name>
<dbReference type="SUPFAM" id="SSF54427">
    <property type="entry name" value="NTF2-like"/>
    <property type="match status" value="1"/>
</dbReference>
<keyword evidence="3" id="KW-1185">Reference proteome</keyword>
<protein>
    <recommendedName>
        <fullName evidence="1">SnoaL-like domain-containing protein</fullName>
    </recommendedName>
</protein>
<proteinExistence type="predicted"/>
<evidence type="ECO:0000313" key="2">
    <source>
        <dbReference type="EMBL" id="GFG69593.1"/>
    </source>
</evidence>
<dbReference type="Proteomes" id="UP000465263">
    <property type="component" value="Unassembled WGS sequence"/>
</dbReference>
<dbReference type="AlphaFoldDB" id="A0A7I9XHZ0"/>
<dbReference type="EMBL" id="BLKV01000001">
    <property type="protein sequence ID" value="GFG69593.1"/>
    <property type="molecule type" value="Genomic_DNA"/>
</dbReference>
<dbReference type="InterPro" id="IPR032710">
    <property type="entry name" value="NTF2-like_dom_sf"/>
</dbReference>
<dbReference type="Gene3D" id="3.10.450.50">
    <property type="match status" value="1"/>
</dbReference>
<dbReference type="RefSeq" id="WP_407663423.1">
    <property type="nucleotide sequence ID" value="NZ_BLKV01000001.1"/>
</dbReference>